<dbReference type="EC" id="3.1.3.48" evidence="2"/>
<sequence length="639" mass="69280">MPLTDESDRAAEITISTPTSTSTYISNDNKDKDNKAVSSCTANNEPVATTPVVSKDPNSNSIDIDDFACVDGSESDGDGVGQALGVGDGDDYDSDSTAHDVTSLSPGCCSRFAALTGLDINEIKRELAAHNKRSATGTLAADCDPPKHRCHGPRSAFEGDDHDHLQYIEKKAMALNRVDGPDDLYVGGVFALRRPGAMEGKAITHILSMIKYSFVDWHGFEDHYVHLSIDVDDVEDEDLLVHLPRAVRFIDRGLRGGDGPWPEGTTLPGTRRKRGVGEQDGAVENDDVQEKPRTESLPEAQMRNFSLQEHAPAPTDPSKPGAVFVHCAMGKSRSVTAVLAYLLWKYPHRYGLTPSMLALHQRGGPDADTARKAVQASLDWVRRTREIAEPNPGFMQQLEMWVMMKMPMAGGDAAVEKHPAYQRWIWEREVEESAKIGKAPEWIRFEDDHADEEKLPKKPGDMGVDEPAPAADDDDRSSTTTAISELRCKKCRRVLANSRFIIPHHSAAAAKGKAPYPHHFIEPLSWMRGVLEEGLLDGRLMCPGNGSSSGGASRCGANVGRYAWQGFKCSCGEWVCPAFSLQASKVDEIRVPKGQQAKQQHEGGGATAGGGGGDSGNAADARAAALGIRMPPGRRQNNL</sequence>
<dbReference type="OrthoDB" id="2017893at2759"/>
<comment type="similarity">
    <text evidence="1">Belongs to the protein-tyrosine phosphatase family. Non-receptor class dual specificity subfamily.</text>
</comment>
<dbReference type="InParanoid" id="A0A2P5HUJ4"/>
<evidence type="ECO:0000313" key="7">
    <source>
        <dbReference type="EMBL" id="POS73917.1"/>
    </source>
</evidence>
<dbReference type="Gene3D" id="3.90.190.10">
    <property type="entry name" value="Protein tyrosine phosphatase superfamily"/>
    <property type="match status" value="1"/>
</dbReference>
<feature type="compositionally biased region" description="Gly residues" evidence="5">
    <location>
        <begin position="78"/>
        <end position="87"/>
    </location>
</feature>
<feature type="region of interest" description="Disordered" evidence="5">
    <location>
        <begin position="592"/>
        <end position="639"/>
    </location>
</feature>
<dbReference type="AlphaFoldDB" id="A0A2P5HUJ4"/>
<feature type="domain" description="Tyrosine-protein phosphatase" evidence="6">
    <location>
        <begin position="174"/>
        <end position="404"/>
    </location>
</feature>
<evidence type="ECO:0000259" key="6">
    <source>
        <dbReference type="SMART" id="SM00195"/>
    </source>
</evidence>
<evidence type="ECO:0000256" key="3">
    <source>
        <dbReference type="ARBA" id="ARBA00022801"/>
    </source>
</evidence>
<dbReference type="InterPro" id="IPR029021">
    <property type="entry name" value="Prot-tyrosine_phosphatase-like"/>
</dbReference>
<feature type="compositionally biased region" description="Basic and acidic residues" evidence="5">
    <location>
        <begin position="446"/>
        <end position="460"/>
    </location>
</feature>
<keyword evidence="8" id="KW-1185">Reference proteome</keyword>
<dbReference type="PANTHER" id="PTHR45848:SF4">
    <property type="entry name" value="DUAL SPECIFICITY PROTEIN PHOSPHATASE 12"/>
    <property type="match status" value="1"/>
</dbReference>
<dbReference type="GO" id="GO:0005634">
    <property type="term" value="C:nucleus"/>
    <property type="evidence" value="ECO:0007669"/>
    <property type="project" value="TreeGrafter"/>
</dbReference>
<dbReference type="GO" id="GO:0008138">
    <property type="term" value="F:protein tyrosine/serine/threonine phosphatase activity"/>
    <property type="evidence" value="ECO:0007669"/>
    <property type="project" value="TreeGrafter"/>
</dbReference>
<feature type="region of interest" description="Disordered" evidence="5">
    <location>
        <begin position="74"/>
        <end position="99"/>
    </location>
</feature>
<dbReference type="Proteomes" id="UP000094444">
    <property type="component" value="Unassembled WGS sequence"/>
</dbReference>
<feature type="region of interest" description="Disordered" evidence="5">
    <location>
        <begin position="258"/>
        <end position="299"/>
    </location>
</feature>
<dbReference type="SMART" id="SM00195">
    <property type="entry name" value="DSPc"/>
    <property type="match status" value="1"/>
</dbReference>
<reference evidence="7" key="1">
    <citation type="submission" date="2017-09" db="EMBL/GenBank/DDBJ databases">
        <title>Polyketide synthases of a Diaporthe helianthi virulent isolate.</title>
        <authorList>
            <person name="Baroncelli R."/>
        </authorList>
    </citation>
    <scope>NUCLEOTIDE SEQUENCE [LARGE SCALE GENOMIC DNA]</scope>
    <source>
        <strain evidence="7">7/96</strain>
    </source>
</reference>
<name>A0A2P5HUJ4_DIAHE</name>
<accession>A0A2P5HUJ4</accession>
<dbReference type="STRING" id="158607.A0A2P5HUJ4"/>
<comment type="caution">
    <text evidence="7">The sequence shown here is derived from an EMBL/GenBank/DDBJ whole genome shotgun (WGS) entry which is preliminary data.</text>
</comment>
<evidence type="ECO:0000256" key="5">
    <source>
        <dbReference type="SAM" id="MobiDB-lite"/>
    </source>
</evidence>
<evidence type="ECO:0000256" key="4">
    <source>
        <dbReference type="ARBA" id="ARBA00022912"/>
    </source>
</evidence>
<feature type="compositionally biased region" description="Low complexity" evidence="5">
    <location>
        <begin position="616"/>
        <end position="627"/>
    </location>
</feature>
<evidence type="ECO:0000256" key="2">
    <source>
        <dbReference type="ARBA" id="ARBA00013064"/>
    </source>
</evidence>
<feature type="region of interest" description="Disordered" evidence="5">
    <location>
        <begin position="1"/>
        <end position="59"/>
    </location>
</feature>
<dbReference type="PANTHER" id="PTHR45848">
    <property type="entry name" value="DUAL SPECIFICITY PROTEIN PHOSPHATASE 12 FAMILY MEMBER"/>
    <property type="match status" value="1"/>
</dbReference>
<dbReference type="GO" id="GO:0004725">
    <property type="term" value="F:protein tyrosine phosphatase activity"/>
    <property type="evidence" value="ECO:0007669"/>
    <property type="project" value="UniProtKB-EC"/>
</dbReference>
<keyword evidence="3" id="KW-0378">Hydrolase</keyword>
<gene>
    <name evidence="7" type="ORF">DHEL01_v207691</name>
</gene>
<dbReference type="EMBL" id="MAVT02000712">
    <property type="protein sequence ID" value="POS73917.1"/>
    <property type="molecule type" value="Genomic_DNA"/>
</dbReference>
<feature type="compositionally biased region" description="Low complexity" evidence="5">
    <location>
        <begin position="13"/>
        <end position="26"/>
    </location>
</feature>
<feature type="compositionally biased region" description="Gly residues" evidence="5">
    <location>
        <begin position="602"/>
        <end position="615"/>
    </location>
</feature>
<proteinExistence type="inferred from homology"/>
<dbReference type="SUPFAM" id="SSF52799">
    <property type="entry name" value="(Phosphotyrosine protein) phosphatases II"/>
    <property type="match status" value="1"/>
</dbReference>
<organism evidence="7 8">
    <name type="scientific">Diaporthe helianthi</name>
    <dbReference type="NCBI Taxonomy" id="158607"/>
    <lineage>
        <taxon>Eukaryota</taxon>
        <taxon>Fungi</taxon>
        <taxon>Dikarya</taxon>
        <taxon>Ascomycota</taxon>
        <taxon>Pezizomycotina</taxon>
        <taxon>Sordariomycetes</taxon>
        <taxon>Sordariomycetidae</taxon>
        <taxon>Diaporthales</taxon>
        <taxon>Diaporthaceae</taxon>
        <taxon>Diaporthe</taxon>
    </lineage>
</organism>
<evidence type="ECO:0000313" key="8">
    <source>
        <dbReference type="Proteomes" id="UP000094444"/>
    </source>
</evidence>
<dbReference type="InterPro" id="IPR020422">
    <property type="entry name" value="TYR_PHOSPHATASE_DUAL_dom"/>
</dbReference>
<feature type="compositionally biased region" description="Polar residues" evidence="5">
    <location>
        <begin position="36"/>
        <end position="47"/>
    </location>
</feature>
<feature type="compositionally biased region" description="Basic and acidic residues" evidence="5">
    <location>
        <begin position="1"/>
        <end position="11"/>
    </location>
</feature>
<evidence type="ECO:0000256" key="1">
    <source>
        <dbReference type="ARBA" id="ARBA00008601"/>
    </source>
</evidence>
<protein>
    <recommendedName>
        <fullName evidence="2">protein-tyrosine-phosphatase</fullName>
        <ecNumber evidence="2">3.1.3.48</ecNumber>
    </recommendedName>
</protein>
<keyword evidence="4" id="KW-0904">Protein phosphatase</keyword>
<dbReference type="FunCoup" id="A0A2P5HUJ4">
    <property type="interactions" value="781"/>
</dbReference>
<feature type="region of interest" description="Disordered" evidence="5">
    <location>
        <begin position="446"/>
        <end position="481"/>
    </location>
</feature>